<dbReference type="Pfam" id="PF01943">
    <property type="entry name" value="Polysacc_synt"/>
    <property type="match status" value="1"/>
</dbReference>
<feature type="transmembrane region" description="Helical" evidence="6">
    <location>
        <begin position="49"/>
        <end position="69"/>
    </location>
</feature>
<gene>
    <name evidence="7" type="ORF">BTO30_00120</name>
</gene>
<dbReference type="AlphaFoldDB" id="A0A1Q8QAB6"/>
<feature type="transmembrane region" description="Helical" evidence="6">
    <location>
        <begin position="316"/>
        <end position="335"/>
    </location>
</feature>
<accession>A0A1Q8QAB6</accession>
<dbReference type="EMBL" id="MSDU01000001">
    <property type="protein sequence ID" value="OLN24293.1"/>
    <property type="molecule type" value="Genomic_DNA"/>
</dbReference>
<dbReference type="InterPro" id="IPR050833">
    <property type="entry name" value="Poly_Biosynth_Transport"/>
</dbReference>
<evidence type="ECO:0000256" key="2">
    <source>
        <dbReference type="ARBA" id="ARBA00022475"/>
    </source>
</evidence>
<feature type="transmembrane region" description="Helical" evidence="6">
    <location>
        <begin position="154"/>
        <end position="175"/>
    </location>
</feature>
<evidence type="ECO:0000256" key="6">
    <source>
        <dbReference type="SAM" id="Phobius"/>
    </source>
</evidence>
<keyword evidence="3 6" id="KW-0812">Transmembrane</keyword>
<feature type="transmembrane region" description="Helical" evidence="6">
    <location>
        <begin position="471"/>
        <end position="491"/>
    </location>
</feature>
<feature type="transmembrane region" description="Helical" evidence="6">
    <location>
        <begin position="224"/>
        <end position="243"/>
    </location>
</feature>
<keyword evidence="8" id="KW-1185">Reference proteome</keyword>
<evidence type="ECO:0000256" key="4">
    <source>
        <dbReference type="ARBA" id="ARBA00022989"/>
    </source>
</evidence>
<keyword evidence="4 6" id="KW-1133">Transmembrane helix</keyword>
<dbReference type="RefSeq" id="WP_075396689.1">
    <property type="nucleotide sequence ID" value="NZ_MSDU01000001.1"/>
</dbReference>
<feature type="transmembrane region" description="Helical" evidence="6">
    <location>
        <begin position="376"/>
        <end position="396"/>
    </location>
</feature>
<dbReference type="Proteomes" id="UP000185568">
    <property type="component" value="Unassembled WGS sequence"/>
</dbReference>
<dbReference type="CDD" id="cd13124">
    <property type="entry name" value="MATE_SpoVB_like"/>
    <property type="match status" value="1"/>
</dbReference>
<keyword evidence="5 6" id="KW-0472">Membrane</keyword>
<evidence type="ECO:0000256" key="1">
    <source>
        <dbReference type="ARBA" id="ARBA00004651"/>
    </source>
</evidence>
<evidence type="ECO:0000313" key="7">
    <source>
        <dbReference type="EMBL" id="OLN24293.1"/>
    </source>
</evidence>
<dbReference type="OrthoDB" id="9775950at2"/>
<dbReference type="InterPro" id="IPR002797">
    <property type="entry name" value="Polysacc_synth"/>
</dbReference>
<name>A0A1Q8QAB6_9BACI</name>
<protein>
    <submittedName>
        <fullName evidence="7">Uncharacterized protein</fullName>
    </submittedName>
</protein>
<evidence type="ECO:0000256" key="3">
    <source>
        <dbReference type="ARBA" id="ARBA00022692"/>
    </source>
</evidence>
<feature type="transmembrane region" description="Helical" evidence="6">
    <location>
        <begin position="436"/>
        <end position="459"/>
    </location>
</feature>
<evidence type="ECO:0000313" key="8">
    <source>
        <dbReference type="Proteomes" id="UP000185568"/>
    </source>
</evidence>
<organism evidence="7 8">
    <name type="scientific">Domibacillus antri</name>
    <dbReference type="NCBI Taxonomy" id="1714264"/>
    <lineage>
        <taxon>Bacteria</taxon>
        <taxon>Bacillati</taxon>
        <taxon>Bacillota</taxon>
        <taxon>Bacilli</taxon>
        <taxon>Bacillales</taxon>
        <taxon>Bacillaceae</taxon>
        <taxon>Domibacillus</taxon>
    </lineage>
</organism>
<dbReference type="GO" id="GO:0005886">
    <property type="term" value="C:plasma membrane"/>
    <property type="evidence" value="ECO:0007669"/>
    <property type="project" value="UniProtKB-SubCell"/>
</dbReference>
<comment type="caution">
    <text evidence="7">The sequence shown here is derived from an EMBL/GenBank/DDBJ whole genome shotgun (WGS) entry which is preliminary data.</text>
</comment>
<comment type="subcellular location">
    <subcellularLocation>
        <location evidence="1">Cell membrane</location>
        <topology evidence="1">Multi-pass membrane protein</topology>
    </subcellularLocation>
</comment>
<dbReference type="InterPro" id="IPR024923">
    <property type="entry name" value="PG_synth_SpoVB"/>
</dbReference>
<reference evidence="7 8" key="1">
    <citation type="submission" date="2016-12" db="EMBL/GenBank/DDBJ databases">
        <title>Domibacillus antri genome sequencing.</title>
        <authorList>
            <person name="Verma A."/>
            <person name="Krishnamurthi S."/>
        </authorList>
    </citation>
    <scope>NUCLEOTIDE SEQUENCE [LARGE SCALE GENOMIC DNA]</scope>
    <source>
        <strain evidence="7 8">XD80</strain>
    </source>
</reference>
<dbReference type="STRING" id="1714264.BTO30_00120"/>
<feature type="transmembrane region" description="Helical" evidence="6">
    <location>
        <begin position="116"/>
        <end position="133"/>
    </location>
</feature>
<sequence>MKERNELIKGALLLTIAALFVKVLSAVYRVPFQNIVGDTGFYIYQQVYPLYGIAAGLAVSGFPIVVSRCMAESDEKSKHALIQTAFFTISLIGIIYFIIIFISADWMASAMGDGQLKPLIQLSAFFFLAMPYMTVRRGAFQGEGKMMPTAVSQIAEQSIRIVCILLISSYIVFSGRTLYDVGFGAVAGSLLGMTASVGVLWLYSRKRKDFTPMQLDVQMMKTMMIRGSAVCLSALTLVMLQLADSFQLYSGLVSSGMPAEEAKQWKGVYDRGQPMLQLGVAASVSIALTAVPFITKSVKEKDSRAAAAYSRTALRVCFALGLAASSGLAAIMIPLNTMLFETKDGSGVLAVFGLAIFFYSIMSTMNAILQGNGNDWMPAAGTAIAIIFKWTANAFLIPHYGLYGASMATVCSLLAGVLVLAVIVRKNQVEPLFTGVFMLKTTTASFVMAAVVFLLVQLLLPEEGDRVMNGLTAIGGALLGICLFIAFMVKWKVLNEDELRFLPFGSKIINWKAKRNMRM</sequence>
<proteinExistence type="predicted"/>
<feature type="transmembrane region" description="Helical" evidence="6">
    <location>
        <begin position="402"/>
        <end position="424"/>
    </location>
</feature>
<feature type="transmembrane region" description="Helical" evidence="6">
    <location>
        <begin position="275"/>
        <end position="295"/>
    </location>
</feature>
<dbReference type="PANTHER" id="PTHR30250:SF29">
    <property type="entry name" value="POLYSACCHARIDE BIOSYNTHESIS PROTEIN C-TERMINAL DOMAIN-CONTAINING PROTEIN"/>
    <property type="match status" value="1"/>
</dbReference>
<feature type="transmembrane region" description="Helical" evidence="6">
    <location>
        <begin position="81"/>
        <end position="104"/>
    </location>
</feature>
<evidence type="ECO:0000256" key="5">
    <source>
        <dbReference type="ARBA" id="ARBA00023136"/>
    </source>
</evidence>
<dbReference type="PANTHER" id="PTHR30250">
    <property type="entry name" value="PST FAMILY PREDICTED COLANIC ACID TRANSPORTER"/>
    <property type="match status" value="1"/>
</dbReference>
<keyword evidence="2" id="KW-1003">Cell membrane</keyword>
<feature type="transmembrane region" description="Helical" evidence="6">
    <location>
        <begin position="347"/>
        <end position="369"/>
    </location>
</feature>
<feature type="transmembrane region" description="Helical" evidence="6">
    <location>
        <begin position="181"/>
        <end position="203"/>
    </location>
</feature>